<accession>E0UAX3</accession>
<evidence type="ECO:0000259" key="2">
    <source>
        <dbReference type="Pfam" id="PF01458"/>
    </source>
</evidence>
<dbReference type="InterPro" id="IPR045595">
    <property type="entry name" value="SufBD_N"/>
</dbReference>
<dbReference type="InterPro" id="IPR055346">
    <property type="entry name" value="Fe-S_cluster_assembly_SufBD"/>
</dbReference>
<dbReference type="RefSeq" id="WP_013323188.1">
    <property type="nucleotide sequence ID" value="NC_014501.1"/>
</dbReference>
<proteinExistence type="inferred from homology"/>
<evidence type="ECO:0000259" key="3">
    <source>
        <dbReference type="Pfam" id="PF19295"/>
    </source>
</evidence>
<dbReference type="OrthoDB" id="9803529at2"/>
<dbReference type="Pfam" id="PF19295">
    <property type="entry name" value="SufBD_N"/>
    <property type="match status" value="1"/>
</dbReference>
<sequence>MSTSVIIKSDIGGIEQDTYLDRLLQQSEEKIAVIEAEFLQQIRQQATATVGQLALPTKKDEEWRFTDISELQQQNFSAATPVNLTADSIKSFILPETANSILVFVNGFYAPELSNLSALPEGVKVGNLASIPTEKISVYLGKQNEQTEIFSALNTAGLTDVAVVWTEAGVTVDSSIQLLFLTVKTETPIFTQPRVLVVAEKHSSLQIIEDYRVITNSCSHLSDNTYFTNSVTEIWLEENAQVNHSRIQREAGKSFHIAKSTIAQKRDSNYTINEINFGGKLYRHNLEIFQQGEQTQTTLNGLTIIGDKQVSDTHSAVYLNHPYGTTNQLHKCIIDHSAHAIFNGKVFVPKPAQMTNAAQLNRNLLISPKARVNTKPELQITADNVKCSHGATVSQLEADELFYLRSRGLTEEDARHLLIDAFAADIIDRIPVHSLRQRLSQCVTCRTVD</sequence>
<evidence type="ECO:0000313" key="4">
    <source>
        <dbReference type="EMBL" id="ADN15095.1"/>
    </source>
</evidence>
<dbReference type="STRING" id="497965.Cyan7822_3141"/>
<protein>
    <submittedName>
        <fullName evidence="4">FeS assembly protein SufD</fullName>
    </submittedName>
</protein>
<name>E0UAX3_GLOV7</name>
<dbReference type="GO" id="GO:0016226">
    <property type="term" value="P:iron-sulfur cluster assembly"/>
    <property type="evidence" value="ECO:0007669"/>
    <property type="project" value="InterPro"/>
</dbReference>
<dbReference type="InterPro" id="IPR000825">
    <property type="entry name" value="SUF_FeS_clus_asmbl_SufBD_core"/>
</dbReference>
<comment type="similarity">
    <text evidence="1">Belongs to the iron-sulfur cluster assembly SufBD family.</text>
</comment>
<dbReference type="eggNOG" id="COG0719">
    <property type="taxonomic scope" value="Bacteria"/>
</dbReference>
<dbReference type="NCBIfam" id="TIGR01981">
    <property type="entry name" value="sufD"/>
    <property type="match status" value="1"/>
</dbReference>
<dbReference type="Proteomes" id="UP000008206">
    <property type="component" value="Chromosome"/>
</dbReference>
<dbReference type="InterPro" id="IPR011542">
    <property type="entry name" value="SUF_FeS_clus_asmbl_SufD"/>
</dbReference>
<dbReference type="PANTHER" id="PTHR43575">
    <property type="entry name" value="PROTEIN ABCI7, CHLOROPLASTIC"/>
    <property type="match status" value="1"/>
</dbReference>
<evidence type="ECO:0000313" key="5">
    <source>
        <dbReference type="Proteomes" id="UP000008206"/>
    </source>
</evidence>
<feature type="domain" description="SUF system FeS cluster assembly SufBD N-terminal" evidence="3">
    <location>
        <begin position="20"/>
        <end position="178"/>
    </location>
</feature>
<dbReference type="Pfam" id="PF01458">
    <property type="entry name" value="SUFBD_core"/>
    <property type="match status" value="1"/>
</dbReference>
<evidence type="ECO:0000256" key="1">
    <source>
        <dbReference type="ARBA" id="ARBA00043967"/>
    </source>
</evidence>
<reference evidence="5" key="1">
    <citation type="journal article" date="2011" name="MBio">
        <title>Novel metabolic attributes of the genus Cyanothece, comprising a group of unicellular nitrogen-fixing Cyanobacteria.</title>
        <authorList>
            <person name="Bandyopadhyay A."/>
            <person name="Elvitigala T."/>
            <person name="Welsh E."/>
            <person name="Stockel J."/>
            <person name="Liberton M."/>
            <person name="Min H."/>
            <person name="Sherman L.A."/>
            <person name="Pakrasi H.B."/>
        </authorList>
    </citation>
    <scope>NUCLEOTIDE SEQUENCE [LARGE SCALE GENOMIC DNA]</scope>
    <source>
        <strain evidence="5">PCC 7822</strain>
    </source>
</reference>
<dbReference type="HOGENOM" id="CLU_026231_5_2_3"/>
<gene>
    <name evidence="4" type="ordered locus">Cyan7822_3141</name>
</gene>
<dbReference type="KEGG" id="cyj:Cyan7822_3141"/>
<dbReference type="PANTHER" id="PTHR43575:SF1">
    <property type="entry name" value="PROTEIN ABCI7, CHLOROPLASTIC"/>
    <property type="match status" value="1"/>
</dbReference>
<dbReference type="AlphaFoldDB" id="E0UAX3"/>
<feature type="domain" description="SUF system FeS cluster assembly SufBD core" evidence="2">
    <location>
        <begin position="189"/>
        <end position="422"/>
    </location>
</feature>
<keyword evidence="5" id="KW-1185">Reference proteome</keyword>
<dbReference type="SUPFAM" id="SSF101960">
    <property type="entry name" value="Stabilizer of iron transporter SufD"/>
    <property type="match status" value="1"/>
</dbReference>
<dbReference type="InterPro" id="IPR037284">
    <property type="entry name" value="SUF_FeS_clus_asmbl_SufBD_sf"/>
</dbReference>
<organism evidence="4 5">
    <name type="scientific">Gloeothece verrucosa (strain PCC 7822)</name>
    <name type="common">Cyanothece sp. (strain PCC 7822)</name>
    <dbReference type="NCBI Taxonomy" id="497965"/>
    <lineage>
        <taxon>Bacteria</taxon>
        <taxon>Bacillati</taxon>
        <taxon>Cyanobacteriota</taxon>
        <taxon>Cyanophyceae</taxon>
        <taxon>Oscillatoriophycideae</taxon>
        <taxon>Chroococcales</taxon>
        <taxon>Aphanothecaceae</taxon>
        <taxon>Gloeothece</taxon>
        <taxon>Gloeothece verrucosa</taxon>
    </lineage>
</organism>
<dbReference type="EMBL" id="CP002198">
    <property type="protein sequence ID" value="ADN15095.1"/>
    <property type="molecule type" value="Genomic_DNA"/>
</dbReference>